<reference evidence="2 3" key="1">
    <citation type="submission" date="2019-07" db="EMBL/GenBank/DDBJ databases">
        <title>Sphingomonas solaris sp. nov., isolated from a solar panel from Boston, Massachusetts.</title>
        <authorList>
            <person name="Tanner K."/>
            <person name="Pascual J."/>
            <person name="Mancuso C."/>
            <person name="Pereto J."/>
            <person name="Khalil A."/>
            <person name="Vilanova C."/>
        </authorList>
    </citation>
    <scope>NUCLEOTIDE SEQUENCE [LARGE SCALE GENOMIC DNA]</scope>
    <source>
        <strain evidence="2 3">R4DWN</strain>
    </source>
</reference>
<protein>
    <submittedName>
        <fullName evidence="2">Uncharacterized protein</fullName>
    </submittedName>
</protein>
<proteinExistence type="predicted"/>
<feature type="region of interest" description="Disordered" evidence="1">
    <location>
        <begin position="78"/>
        <end position="103"/>
    </location>
</feature>
<dbReference type="AlphaFoldDB" id="A0A558R837"/>
<dbReference type="Proteomes" id="UP000318681">
    <property type="component" value="Unassembled WGS sequence"/>
</dbReference>
<keyword evidence="3" id="KW-1185">Reference proteome</keyword>
<organism evidence="2 3">
    <name type="scientific">Alterirhizorhabdus solaris</name>
    <dbReference type="NCBI Taxonomy" id="2529389"/>
    <lineage>
        <taxon>Bacteria</taxon>
        <taxon>Pseudomonadati</taxon>
        <taxon>Pseudomonadota</taxon>
        <taxon>Alphaproteobacteria</taxon>
        <taxon>Sphingomonadales</taxon>
        <taxon>Rhizorhabdaceae</taxon>
        <taxon>Alterirhizorhabdus</taxon>
    </lineage>
</organism>
<name>A0A558R837_9SPHN</name>
<dbReference type="RefSeq" id="WP_145149416.1">
    <property type="nucleotide sequence ID" value="NZ_VNIM01000019.1"/>
</dbReference>
<evidence type="ECO:0000313" key="3">
    <source>
        <dbReference type="Proteomes" id="UP000318681"/>
    </source>
</evidence>
<accession>A0A558R837</accession>
<evidence type="ECO:0000313" key="2">
    <source>
        <dbReference type="EMBL" id="TVV75563.1"/>
    </source>
</evidence>
<dbReference type="EMBL" id="VNIM01000019">
    <property type="protein sequence ID" value="TVV75563.1"/>
    <property type="molecule type" value="Genomic_DNA"/>
</dbReference>
<evidence type="ECO:0000256" key="1">
    <source>
        <dbReference type="SAM" id="MobiDB-lite"/>
    </source>
</evidence>
<gene>
    <name evidence="2" type="ORF">FOY91_06800</name>
</gene>
<sequence length="103" mass="11444">MGAGKPSLQDLANLPGFGTAAAGVRQHYDPQWKLFEVEDPESAIVWRVEVEWSETTYETETYDIRADTEEQAQKIARGRFDDDCPGSGGEIDIENVSASRVTH</sequence>
<comment type="caution">
    <text evidence="2">The sequence shown here is derived from an EMBL/GenBank/DDBJ whole genome shotgun (WGS) entry which is preliminary data.</text>
</comment>